<accession>A0A9X8UMJ8</accession>
<evidence type="ECO:0000259" key="2">
    <source>
        <dbReference type="Pfam" id="PF13349"/>
    </source>
</evidence>
<feature type="signal peptide" evidence="1">
    <location>
        <begin position="1"/>
        <end position="23"/>
    </location>
</feature>
<evidence type="ECO:0000256" key="1">
    <source>
        <dbReference type="SAM" id="SignalP"/>
    </source>
</evidence>
<dbReference type="InterPro" id="IPR025164">
    <property type="entry name" value="Toastrack_DUF4097"/>
</dbReference>
<feature type="domain" description="DUF4097" evidence="2">
    <location>
        <begin position="149"/>
        <end position="317"/>
    </location>
</feature>
<sequence length="349" mass="36430">MKRRLRAFLLICLLLVFALPAGAAQVAASGNLSLSITEDQMAFGLDHWLGRGDFFGDLLRESTPNVRTKLESRALPAKAKRLEISADYCGVLVEPSSTGKLELLLAGVKEADRDKFSVSLSTGADGVLRLTAKGDESLHFISMKEGALVNTVVLQFPAARLAELKLSAGYGMVRSFDLAEETTGKTGSGTLEIRDETVRGNCTMESESGDVKVSGSADVSGKIRLTTENGDAQLKGGAVGGPVELRSSNGDALLFADSVGQAALSTANGDALLETGAMQGDVTLTSGNGDVAVRFRKAPENLGLTLKAGNGDRILPPGWKNGYSRGSGSPSLTLESGNGDILVRIGQGK</sequence>
<evidence type="ECO:0000313" key="4">
    <source>
        <dbReference type="Proteomes" id="UP000294682"/>
    </source>
</evidence>
<name>A0A9X8UMJ8_9FIRM</name>
<dbReference type="Pfam" id="PF13349">
    <property type="entry name" value="DUF4097"/>
    <property type="match status" value="1"/>
</dbReference>
<keyword evidence="4" id="KW-1185">Reference proteome</keyword>
<dbReference type="AlphaFoldDB" id="A0A9X8UMJ8"/>
<feature type="chain" id="PRO_5040742403" evidence="1">
    <location>
        <begin position="24"/>
        <end position="349"/>
    </location>
</feature>
<comment type="caution">
    <text evidence="3">The sequence shown here is derived from an EMBL/GenBank/DDBJ whole genome shotgun (WGS) entry which is preliminary data.</text>
</comment>
<dbReference type="RefSeq" id="WP_165873071.1">
    <property type="nucleotide sequence ID" value="NZ_SLUK01000001.1"/>
</dbReference>
<gene>
    <name evidence="3" type="ORF">EDD78_101383</name>
</gene>
<reference evidence="3 4" key="1">
    <citation type="submission" date="2019-03" db="EMBL/GenBank/DDBJ databases">
        <title>Genomic Encyclopedia of Type Strains, Phase IV (KMG-IV): sequencing the most valuable type-strain genomes for metagenomic binning, comparative biology and taxonomic classification.</title>
        <authorList>
            <person name="Goeker M."/>
        </authorList>
    </citation>
    <scope>NUCLEOTIDE SEQUENCE [LARGE SCALE GENOMIC DNA]</scope>
    <source>
        <strain evidence="3 4">DSM 100433</strain>
    </source>
</reference>
<proteinExistence type="predicted"/>
<evidence type="ECO:0000313" key="3">
    <source>
        <dbReference type="EMBL" id="TCL45400.1"/>
    </source>
</evidence>
<organism evidence="3 4">
    <name type="scientific">Harryflintia acetispora</name>
    <dbReference type="NCBI Taxonomy" id="1849041"/>
    <lineage>
        <taxon>Bacteria</taxon>
        <taxon>Bacillati</taxon>
        <taxon>Bacillota</taxon>
        <taxon>Clostridia</taxon>
        <taxon>Eubacteriales</taxon>
        <taxon>Oscillospiraceae</taxon>
        <taxon>Harryflintia</taxon>
    </lineage>
</organism>
<dbReference type="EMBL" id="SLUK01000001">
    <property type="protein sequence ID" value="TCL45400.1"/>
    <property type="molecule type" value="Genomic_DNA"/>
</dbReference>
<protein>
    <submittedName>
        <fullName evidence="3">DUF4097 and DUF4098 domain-containing protein YvlB</fullName>
    </submittedName>
</protein>
<keyword evidence="1" id="KW-0732">Signal</keyword>
<dbReference type="Proteomes" id="UP000294682">
    <property type="component" value="Unassembled WGS sequence"/>
</dbReference>